<protein>
    <submittedName>
        <fullName evidence="1">Uncharacterized protein</fullName>
    </submittedName>
</protein>
<reference evidence="1 2" key="1">
    <citation type="journal article" date="2014" name="Nat. Commun.">
        <title>Molecular traces of alternative social organization in a termite genome.</title>
        <authorList>
            <person name="Terrapon N."/>
            <person name="Li C."/>
            <person name="Robertson H.M."/>
            <person name="Ji L."/>
            <person name="Meng X."/>
            <person name="Booth W."/>
            <person name="Chen Z."/>
            <person name="Childers C.P."/>
            <person name="Glastad K.M."/>
            <person name="Gokhale K."/>
            <person name="Gowin J."/>
            <person name="Gronenberg W."/>
            <person name="Hermansen R.A."/>
            <person name="Hu H."/>
            <person name="Hunt B.G."/>
            <person name="Huylmans A.K."/>
            <person name="Khalil S.M."/>
            <person name="Mitchell R.D."/>
            <person name="Munoz-Torres M.C."/>
            <person name="Mustard J.A."/>
            <person name="Pan H."/>
            <person name="Reese J.T."/>
            <person name="Scharf M.E."/>
            <person name="Sun F."/>
            <person name="Vogel H."/>
            <person name="Xiao J."/>
            <person name="Yang W."/>
            <person name="Yang Z."/>
            <person name="Yang Z."/>
            <person name="Zhou J."/>
            <person name="Zhu J."/>
            <person name="Brent C.S."/>
            <person name="Elsik C.G."/>
            <person name="Goodisman M.A."/>
            <person name="Liberles D.A."/>
            <person name="Roe R.M."/>
            <person name="Vargo E.L."/>
            <person name="Vilcinskas A."/>
            <person name="Wang J."/>
            <person name="Bornberg-Bauer E."/>
            <person name="Korb J."/>
            <person name="Zhang G."/>
            <person name="Liebig J."/>
        </authorList>
    </citation>
    <scope>NUCLEOTIDE SEQUENCE [LARGE SCALE GENOMIC DNA]</scope>
    <source>
        <tissue evidence="1">Whole organism</tissue>
    </source>
</reference>
<dbReference type="AlphaFoldDB" id="A0A067QVX1"/>
<organism evidence="1 2">
    <name type="scientific">Zootermopsis nevadensis</name>
    <name type="common">Dampwood termite</name>
    <dbReference type="NCBI Taxonomy" id="136037"/>
    <lineage>
        <taxon>Eukaryota</taxon>
        <taxon>Metazoa</taxon>
        <taxon>Ecdysozoa</taxon>
        <taxon>Arthropoda</taxon>
        <taxon>Hexapoda</taxon>
        <taxon>Insecta</taxon>
        <taxon>Pterygota</taxon>
        <taxon>Neoptera</taxon>
        <taxon>Polyneoptera</taxon>
        <taxon>Dictyoptera</taxon>
        <taxon>Blattodea</taxon>
        <taxon>Blattoidea</taxon>
        <taxon>Termitoidae</taxon>
        <taxon>Termopsidae</taxon>
        <taxon>Zootermopsis</taxon>
    </lineage>
</organism>
<dbReference type="EMBL" id="KK852883">
    <property type="protein sequence ID" value="KDR14404.1"/>
    <property type="molecule type" value="Genomic_DNA"/>
</dbReference>
<sequence length="105" mass="11977">MSVCDLELQYDVSAVFPIIQRHVRIIFLDSAHTLLNCNENLKIRDYLGDYGFDGRTVLNYTMKIVEDARLLTSLLTRDAGRDVVNTVMNILFDVAIIVCVELKLL</sequence>
<proteinExistence type="predicted"/>
<keyword evidence="2" id="KW-1185">Reference proteome</keyword>
<dbReference type="InParanoid" id="A0A067QVX1"/>
<gene>
    <name evidence="1" type="ORF">L798_11707</name>
</gene>
<accession>A0A067QVX1</accession>
<name>A0A067QVX1_ZOONE</name>
<evidence type="ECO:0000313" key="2">
    <source>
        <dbReference type="Proteomes" id="UP000027135"/>
    </source>
</evidence>
<dbReference type="Proteomes" id="UP000027135">
    <property type="component" value="Unassembled WGS sequence"/>
</dbReference>
<evidence type="ECO:0000313" key="1">
    <source>
        <dbReference type="EMBL" id="KDR14404.1"/>
    </source>
</evidence>